<organism evidence="1">
    <name type="scientific">freshwater metagenome</name>
    <dbReference type="NCBI Taxonomy" id="449393"/>
    <lineage>
        <taxon>unclassified sequences</taxon>
        <taxon>metagenomes</taxon>
        <taxon>ecological metagenomes</taxon>
    </lineage>
</organism>
<proteinExistence type="predicted"/>
<reference evidence="1" key="1">
    <citation type="submission" date="2020-05" db="EMBL/GenBank/DDBJ databases">
        <authorList>
            <person name="Chiriac C."/>
            <person name="Salcher M."/>
            <person name="Ghai R."/>
            <person name="Kavagutti S V."/>
        </authorList>
    </citation>
    <scope>NUCLEOTIDE SEQUENCE</scope>
</reference>
<gene>
    <name evidence="1" type="ORF">UFOPK2342_01574</name>
</gene>
<sequence>MADDNSDLSSGDPVKRAIALTIITITLFITSWGSATAQCTSNSCLTVSTDADNSDVVATVIKRALAGINRTVTPVVSVQEPVSRCDPPVDFPGICAPPVVRKPSPLTRESVREHVPDLLLTLEPVDAIVGLPINAYLRPLPAPFTLLVGGFTLYITLIPSVQWSFGDGAERSGTLGGPYPSGSMVHTFRTTNRFRVSARVLWKVSAVTSEGEEVEVTGDAIVLNYARLITVRAARGHLISTSSKSRP</sequence>
<name>A0A6J6NM66_9ZZZZ</name>
<protein>
    <submittedName>
        <fullName evidence="1">Unannotated protein</fullName>
    </submittedName>
</protein>
<dbReference type="EMBL" id="CAEZXB010000046">
    <property type="protein sequence ID" value="CAB4687710.1"/>
    <property type="molecule type" value="Genomic_DNA"/>
</dbReference>
<accession>A0A6J6NM66</accession>
<evidence type="ECO:0000313" key="1">
    <source>
        <dbReference type="EMBL" id="CAB4687710.1"/>
    </source>
</evidence>
<dbReference type="AlphaFoldDB" id="A0A6J6NM66"/>